<evidence type="ECO:0000313" key="3">
    <source>
        <dbReference type="Proteomes" id="UP000008311"/>
    </source>
</evidence>
<keyword evidence="3" id="KW-1185">Reference proteome</keyword>
<evidence type="ECO:0000313" key="2">
    <source>
        <dbReference type="EMBL" id="EEF45570.1"/>
    </source>
</evidence>
<gene>
    <name evidence="2" type="ORF">RCOM_0682020</name>
</gene>
<dbReference type="EMBL" id="EQ973812">
    <property type="protein sequence ID" value="EEF45570.1"/>
    <property type="molecule type" value="Genomic_DNA"/>
</dbReference>
<reference evidence="3" key="1">
    <citation type="journal article" date="2010" name="Nat. Biotechnol.">
        <title>Draft genome sequence of the oilseed species Ricinus communis.</title>
        <authorList>
            <person name="Chan A.P."/>
            <person name="Crabtree J."/>
            <person name="Zhao Q."/>
            <person name="Lorenzi H."/>
            <person name="Orvis J."/>
            <person name="Puiu D."/>
            <person name="Melake-Berhan A."/>
            <person name="Jones K.M."/>
            <person name="Redman J."/>
            <person name="Chen G."/>
            <person name="Cahoon E.B."/>
            <person name="Gedil M."/>
            <person name="Stanke M."/>
            <person name="Haas B.J."/>
            <person name="Wortman J.R."/>
            <person name="Fraser-Liggett C.M."/>
            <person name="Ravel J."/>
            <person name="Rabinowicz P.D."/>
        </authorList>
    </citation>
    <scope>NUCLEOTIDE SEQUENCE [LARGE SCALE GENOMIC DNA]</scope>
    <source>
        <strain evidence="3">cv. Hale</strain>
    </source>
</reference>
<name>B9RT87_RICCO</name>
<proteinExistence type="predicted"/>
<keyword evidence="1" id="KW-0175">Coiled coil</keyword>
<protein>
    <submittedName>
        <fullName evidence="2">Uncharacterized protein</fullName>
    </submittedName>
</protein>
<sequence>MEGGNADGSDGSDFLFNDAYLEAIKDHIVHCLYGARAELFVSMSENNPNRNFWRCSFRPSLYIYIKWHDEWKSERSLALLNEVRTMNLHLHRAMKDIEALRKQIGSLNEVVTEANQEAKCWLFSFKLFL</sequence>
<dbReference type="AlphaFoldDB" id="B9RT87"/>
<dbReference type="Proteomes" id="UP000008311">
    <property type="component" value="Unassembled WGS sequence"/>
</dbReference>
<organism evidence="2 3">
    <name type="scientific">Ricinus communis</name>
    <name type="common">Castor bean</name>
    <dbReference type="NCBI Taxonomy" id="3988"/>
    <lineage>
        <taxon>Eukaryota</taxon>
        <taxon>Viridiplantae</taxon>
        <taxon>Streptophyta</taxon>
        <taxon>Embryophyta</taxon>
        <taxon>Tracheophyta</taxon>
        <taxon>Spermatophyta</taxon>
        <taxon>Magnoliopsida</taxon>
        <taxon>eudicotyledons</taxon>
        <taxon>Gunneridae</taxon>
        <taxon>Pentapetalae</taxon>
        <taxon>rosids</taxon>
        <taxon>fabids</taxon>
        <taxon>Malpighiales</taxon>
        <taxon>Euphorbiaceae</taxon>
        <taxon>Acalyphoideae</taxon>
        <taxon>Acalypheae</taxon>
        <taxon>Ricinus</taxon>
    </lineage>
</organism>
<dbReference type="InParanoid" id="B9RT87"/>
<feature type="coiled-coil region" evidence="1">
    <location>
        <begin position="90"/>
        <end position="117"/>
    </location>
</feature>
<evidence type="ECO:0000256" key="1">
    <source>
        <dbReference type="SAM" id="Coils"/>
    </source>
</evidence>
<accession>B9RT87</accession>